<dbReference type="PROSITE" id="PS51063">
    <property type="entry name" value="HTH_CRP_2"/>
    <property type="match status" value="1"/>
</dbReference>
<dbReference type="SUPFAM" id="SSF46785">
    <property type="entry name" value="Winged helix' DNA-binding domain"/>
    <property type="match status" value="1"/>
</dbReference>
<evidence type="ECO:0000256" key="3">
    <source>
        <dbReference type="ARBA" id="ARBA00023163"/>
    </source>
</evidence>
<accession>A0ABW0IFR6</accession>
<dbReference type="InterPro" id="IPR000595">
    <property type="entry name" value="cNMP-bd_dom"/>
</dbReference>
<dbReference type="Pfam" id="PF13545">
    <property type="entry name" value="HTH_Crp_2"/>
    <property type="match status" value="1"/>
</dbReference>
<dbReference type="EMBL" id="JBHSMA010000008">
    <property type="protein sequence ID" value="MFC5411769.1"/>
    <property type="molecule type" value="Genomic_DNA"/>
</dbReference>
<proteinExistence type="predicted"/>
<keyword evidence="2" id="KW-0238">DNA-binding</keyword>
<dbReference type="SMART" id="SM00419">
    <property type="entry name" value="HTH_CRP"/>
    <property type="match status" value="1"/>
</dbReference>
<dbReference type="PANTHER" id="PTHR24567">
    <property type="entry name" value="CRP FAMILY TRANSCRIPTIONAL REGULATORY PROTEIN"/>
    <property type="match status" value="1"/>
</dbReference>
<reference evidence="7" key="1">
    <citation type="journal article" date="2019" name="Int. J. Syst. Evol. Microbiol.">
        <title>The Global Catalogue of Microorganisms (GCM) 10K type strain sequencing project: providing services to taxonomists for standard genome sequencing and annotation.</title>
        <authorList>
            <consortium name="The Broad Institute Genomics Platform"/>
            <consortium name="The Broad Institute Genome Sequencing Center for Infectious Disease"/>
            <person name="Wu L."/>
            <person name="Ma J."/>
        </authorList>
    </citation>
    <scope>NUCLEOTIDE SEQUENCE [LARGE SCALE GENOMIC DNA]</scope>
    <source>
        <strain evidence="7">CCUG 55250</strain>
    </source>
</reference>
<sequence length="245" mass="28636">METLVVVVSDKCHIHERVVDLTFENSKMSDMQHEISYYLDTVFPSFEPELKGKLIRESTLKFIPAGAVIMRTGQYFKYTLLIASGKVKLYREGDDGEEAYIYTLGAGNACALSMICNTRQQTSEIMAKAMEDTIAILVPIQLMDSLMQQHKTWYYFVIENYRSRFEELLTVLDSIVFKSMDERLEFYLKNQVRERGSQKLPMTHMEIANDLNTSREVVSRLLKKMEQNKKIQLFRSHMVWLEELK</sequence>
<dbReference type="InterPro" id="IPR014710">
    <property type="entry name" value="RmlC-like_jellyroll"/>
</dbReference>
<keyword evidence="7" id="KW-1185">Reference proteome</keyword>
<dbReference type="PROSITE" id="PS50042">
    <property type="entry name" value="CNMP_BINDING_3"/>
    <property type="match status" value="1"/>
</dbReference>
<dbReference type="InterPro" id="IPR036388">
    <property type="entry name" value="WH-like_DNA-bd_sf"/>
</dbReference>
<evidence type="ECO:0000256" key="1">
    <source>
        <dbReference type="ARBA" id="ARBA00023015"/>
    </source>
</evidence>
<organism evidence="6 7">
    <name type="scientific">Larkinella bovis</name>
    <dbReference type="NCBI Taxonomy" id="683041"/>
    <lineage>
        <taxon>Bacteria</taxon>
        <taxon>Pseudomonadati</taxon>
        <taxon>Bacteroidota</taxon>
        <taxon>Cytophagia</taxon>
        <taxon>Cytophagales</taxon>
        <taxon>Spirosomataceae</taxon>
        <taxon>Larkinella</taxon>
    </lineage>
</organism>
<feature type="domain" description="Cyclic nucleotide-binding" evidence="4">
    <location>
        <begin position="42"/>
        <end position="129"/>
    </location>
</feature>
<dbReference type="InterPro" id="IPR012318">
    <property type="entry name" value="HTH_CRP"/>
</dbReference>
<dbReference type="InterPro" id="IPR036390">
    <property type="entry name" value="WH_DNA-bd_sf"/>
</dbReference>
<evidence type="ECO:0000259" key="4">
    <source>
        <dbReference type="PROSITE" id="PS50042"/>
    </source>
</evidence>
<evidence type="ECO:0000256" key="2">
    <source>
        <dbReference type="ARBA" id="ARBA00023125"/>
    </source>
</evidence>
<dbReference type="Gene3D" id="2.60.120.10">
    <property type="entry name" value="Jelly Rolls"/>
    <property type="match status" value="1"/>
</dbReference>
<dbReference type="PANTHER" id="PTHR24567:SF26">
    <property type="entry name" value="REGULATORY PROTEIN YEIL"/>
    <property type="match status" value="1"/>
</dbReference>
<dbReference type="InterPro" id="IPR050397">
    <property type="entry name" value="Env_Response_Regulators"/>
</dbReference>
<feature type="domain" description="HTH crp-type" evidence="5">
    <location>
        <begin position="178"/>
        <end position="245"/>
    </location>
</feature>
<keyword evidence="1" id="KW-0805">Transcription regulation</keyword>
<evidence type="ECO:0000313" key="6">
    <source>
        <dbReference type="EMBL" id="MFC5411769.1"/>
    </source>
</evidence>
<dbReference type="Pfam" id="PF00027">
    <property type="entry name" value="cNMP_binding"/>
    <property type="match status" value="1"/>
</dbReference>
<dbReference type="Proteomes" id="UP001596106">
    <property type="component" value="Unassembled WGS sequence"/>
</dbReference>
<evidence type="ECO:0000313" key="7">
    <source>
        <dbReference type="Proteomes" id="UP001596106"/>
    </source>
</evidence>
<comment type="caution">
    <text evidence="6">The sequence shown here is derived from an EMBL/GenBank/DDBJ whole genome shotgun (WGS) entry which is preliminary data.</text>
</comment>
<dbReference type="Gene3D" id="1.10.10.10">
    <property type="entry name" value="Winged helix-like DNA-binding domain superfamily/Winged helix DNA-binding domain"/>
    <property type="match status" value="1"/>
</dbReference>
<dbReference type="SUPFAM" id="SSF51206">
    <property type="entry name" value="cAMP-binding domain-like"/>
    <property type="match status" value="1"/>
</dbReference>
<name>A0ABW0IFR6_9BACT</name>
<protein>
    <submittedName>
        <fullName evidence="6">Crp/Fnr family transcriptional regulator</fullName>
    </submittedName>
</protein>
<gene>
    <name evidence="6" type="ORF">ACFPMF_20775</name>
</gene>
<dbReference type="CDD" id="cd00038">
    <property type="entry name" value="CAP_ED"/>
    <property type="match status" value="1"/>
</dbReference>
<keyword evidence="3" id="KW-0804">Transcription</keyword>
<dbReference type="InterPro" id="IPR018490">
    <property type="entry name" value="cNMP-bd_dom_sf"/>
</dbReference>
<dbReference type="PRINTS" id="PR00034">
    <property type="entry name" value="HTHCRP"/>
</dbReference>
<evidence type="ECO:0000259" key="5">
    <source>
        <dbReference type="PROSITE" id="PS51063"/>
    </source>
</evidence>